<reference evidence="4 5" key="1">
    <citation type="submission" date="2024-02" db="EMBL/GenBank/DDBJ databases">
        <title>Full genome sequence of Nocardioides kribbensis.</title>
        <authorList>
            <person name="Poletto B.L."/>
            <person name="Silva G."/>
            <person name="Galante D."/>
            <person name="Campos K.R."/>
            <person name="Santos M.B.N."/>
            <person name="Sacchi C.T."/>
        </authorList>
    </citation>
    <scope>NUCLEOTIDE SEQUENCE [LARGE SCALE GENOMIC DNA]</scope>
    <source>
        <strain evidence="4 5">O4R</strain>
    </source>
</reference>
<comment type="caution">
    <text evidence="4">The sequence shown here is derived from an EMBL/GenBank/DDBJ whole genome shotgun (WGS) entry which is preliminary data.</text>
</comment>
<dbReference type="RefSeq" id="WP_349804249.1">
    <property type="nucleotide sequence ID" value="NZ_JBEGDP010000005.1"/>
</dbReference>
<dbReference type="Gene3D" id="3.40.1550.10">
    <property type="entry name" value="CheC-like"/>
    <property type="match status" value="1"/>
</dbReference>
<dbReference type="Proteomes" id="UP001482520">
    <property type="component" value="Unassembled WGS sequence"/>
</dbReference>
<dbReference type="Pfam" id="PF13690">
    <property type="entry name" value="CheX"/>
    <property type="match status" value="1"/>
</dbReference>
<accession>A0ABV1NX37</accession>
<dbReference type="EMBL" id="JBEGDP010000005">
    <property type="protein sequence ID" value="MEQ7847067.1"/>
    <property type="molecule type" value="Genomic_DNA"/>
</dbReference>
<organism evidence="4 5">
    <name type="scientific">Nocardioides kribbensis</name>
    <dbReference type="NCBI Taxonomy" id="305517"/>
    <lineage>
        <taxon>Bacteria</taxon>
        <taxon>Bacillati</taxon>
        <taxon>Actinomycetota</taxon>
        <taxon>Actinomycetes</taxon>
        <taxon>Propionibacteriales</taxon>
        <taxon>Nocardioidaceae</taxon>
        <taxon>Nocardioides</taxon>
    </lineage>
</organism>
<evidence type="ECO:0000256" key="2">
    <source>
        <dbReference type="SAM" id="MobiDB-lite"/>
    </source>
</evidence>
<feature type="region of interest" description="Disordered" evidence="2">
    <location>
        <begin position="150"/>
        <end position="175"/>
    </location>
</feature>
<evidence type="ECO:0000313" key="4">
    <source>
        <dbReference type="EMBL" id="MEQ7847067.1"/>
    </source>
</evidence>
<keyword evidence="1" id="KW-0145">Chemotaxis</keyword>
<gene>
    <name evidence="4" type="ORF">V6R90_07230</name>
</gene>
<evidence type="ECO:0000313" key="5">
    <source>
        <dbReference type="Proteomes" id="UP001482520"/>
    </source>
</evidence>
<dbReference type="InterPro" id="IPR028976">
    <property type="entry name" value="CheC-like_sf"/>
</dbReference>
<dbReference type="InterPro" id="IPR028051">
    <property type="entry name" value="CheX-like_dom"/>
</dbReference>
<feature type="domain" description="Chemotaxis phosphatase CheX-like" evidence="3">
    <location>
        <begin position="44"/>
        <end position="121"/>
    </location>
</feature>
<evidence type="ECO:0000259" key="3">
    <source>
        <dbReference type="Pfam" id="PF13690"/>
    </source>
</evidence>
<name>A0ABV1NX37_9ACTN</name>
<evidence type="ECO:0000256" key="1">
    <source>
        <dbReference type="ARBA" id="ARBA00022500"/>
    </source>
</evidence>
<keyword evidence="5" id="KW-1185">Reference proteome</keyword>
<feature type="compositionally biased region" description="Low complexity" evidence="2">
    <location>
        <begin position="160"/>
        <end position="175"/>
    </location>
</feature>
<proteinExistence type="predicted"/>
<dbReference type="SUPFAM" id="SSF103039">
    <property type="entry name" value="CheC-like"/>
    <property type="match status" value="1"/>
</dbReference>
<sequence length="175" mass="18265">MIAAVEPEIGDVYAVVEEVWSTFLGTDEPILPEVAPVDRPQEWTAMTTVGGAWEGAVLVAVTDRLARDVAAAMLALDPADLAPEDVSDALGELVNVIGGNVKSLMPGPSTLSLPLVASGAVPASHQRREVCRLDLSWRRQSLCVSVCVPTGASPEPGPTPDSSTSTSTSTSEETR</sequence>
<protein>
    <submittedName>
        <fullName evidence="4">Chemotaxis protein CheX</fullName>
    </submittedName>
</protein>